<keyword evidence="4 7" id="KW-0812">Transmembrane</keyword>
<accession>A0A4R2F9H0</accession>
<feature type="domain" description="Mce/MlaD" evidence="8">
    <location>
        <begin position="274"/>
        <end position="362"/>
    </location>
</feature>
<dbReference type="Pfam" id="PF02470">
    <property type="entry name" value="MlaD"/>
    <property type="match status" value="7"/>
</dbReference>
<name>A0A4R2F9H0_9GAMM</name>
<dbReference type="OrthoDB" id="9806984at2"/>
<dbReference type="InterPro" id="IPR051800">
    <property type="entry name" value="PqiA-PqiB_transport"/>
</dbReference>
<dbReference type="AlphaFoldDB" id="A0A4R2F9H0"/>
<keyword evidence="10" id="KW-1185">Reference proteome</keyword>
<keyword evidence="6 7" id="KW-0472">Membrane</keyword>
<keyword evidence="2" id="KW-1003">Cell membrane</keyword>
<comment type="subcellular location">
    <subcellularLocation>
        <location evidence="1">Cell inner membrane</location>
    </subcellularLocation>
</comment>
<proteinExistence type="predicted"/>
<organism evidence="9 10">
    <name type="scientific">Shewanella fodinae</name>
    <dbReference type="NCBI Taxonomy" id="552357"/>
    <lineage>
        <taxon>Bacteria</taxon>
        <taxon>Pseudomonadati</taxon>
        <taxon>Pseudomonadota</taxon>
        <taxon>Gammaproteobacteria</taxon>
        <taxon>Alteromonadales</taxon>
        <taxon>Shewanellaceae</taxon>
        <taxon>Shewanella</taxon>
    </lineage>
</organism>
<dbReference type="GO" id="GO:0005886">
    <property type="term" value="C:plasma membrane"/>
    <property type="evidence" value="ECO:0007669"/>
    <property type="project" value="UniProtKB-SubCell"/>
</dbReference>
<feature type="domain" description="Mce/MlaD" evidence="8">
    <location>
        <begin position="41"/>
        <end position="132"/>
    </location>
</feature>
<evidence type="ECO:0000256" key="7">
    <source>
        <dbReference type="SAM" id="Phobius"/>
    </source>
</evidence>
<evidence type="ECO:0000256" key="4">
    <source>
        <dbReference type="ARBA" id="ARBA00022692"/>
    </source>
</evidence>
<dbReference type="InterPro" id="IPR003399">
    <property type="entry name" value="Mce/MlaD"/>
</dbReference>
<feature type="domain" description="Mce/MlaD" evidence="8">
    <location>
        <begin position="156"/>
        <end position="219"/>
    </location>
</feature>
<dbReference type="EMBL" id="SLWF01000014">
    <property type="protein sequence ID" value="TCN83663.1"/>
    <property type="molecule type" value="Genomic_DNA"/>
</dbReference>
<comment type="caution">
    <text evidence="9">The sequence shown here is derived from an EMBL/GenBank/DDBJ whole genome shotgun (WGS) entry which is preliminary data.</text>
</comment>
<feature type="domain" description="Mce/MlaD" evidence="8">
    <location>
        <begin position="513"/>
        <end position="568"/>
    </location>
</feature>
<evidence type="ECO:0000313" key="10">
    <source>
        <dbReference type="Proteomes" id="UP000294832"/>
    </source>
</evidence>
<feature type="domain" description="Mce/MlaD" evidence="8">
    <location>
        <begin position="629"/>
        <end position="718"/>
    </location>
</feature>
<gene>
    <name evidence="9" type="ORF">EDC91_11460</name>
</gene>
<dbReference type="PANTHER" id="PTHR30462:SF0">
    <property type="entry name" value="INTERMEMBRANE TRANSPORT PROTEIN YEBT"/>
    <property type="match status" value="1"/>
</dbReference>
<evidence type="ECO:0000256" key="6">
    <source>
        <dbReference type="ARBA" id="ARBA00023136"/>
    </source>
</evidence>
<keyword evidence="5 7" id="KW-1133">Transmembrane helix</keyword>
<reference evidence="9 10" key="1">
    <citation type="submission" date="2019-03" db="EMBL/GenBank/DDBJ databases">
        <title>Freshwater and sediment microbial communities from various areas in North America, analyzing microbe dynamics in response to fracking.</title>
        <authorList>
            <person name="Lamendella R."/>
        </authorList>
    </citation>
    <scope>NUCLEOTIDE SEQUENCE [LARGE SCALE GENOMIC DNA]</scope>
    <source>
        <strain evidence="9 10">74A</strain>
    </source>
</reference>
<feature type="domain" description="Mce/MlaD" evidence="8">
    <location>
        <begin position="750"/>
        <end position="823"/>
    </location>
</feature>
<feature type="domain" description="Mce/MlaD" evidence="8">
    <location>
        <begin position="387"/>
        <end position="446"/>
    </location>
</feature>
<evidence type="ECO:0000256" key="2">
    <source>
        <dbReference type="ARBA" id="ARBA00022475"/>
    </source>
</evidence>
<dbReference type="Proteomes" id="UP000294832">
    <property type="component" value="Unassembled WGS sequence"/>
</dbReference>
<dbReference type="PANTHER" id="PTHR30462">
    <property type="entry name" value="INTERMEMBRANE TRANSPORT PROTEIN PQIB-RELATED"/>
    <property type="match status" value="1"/>
</dbReference>
<protein>
    <submittedName>
        <fullName evidence="9">Paraquat-inducible protein B</fullName>
    </submittedName>
</protein>
<evidence type="ECO:0000313" key="9">
    <source>
        <dbReference type="EMBL" id="TCN83663.1"/>
    </source>
</evidence>
<evidence type="ECO:0000256" key="3">
    <source>
        <dbReference type="ARBA" id="ARBA00022519"/>
    </source>
</evidence>
<feature type="transmembrane region" description="Helical" evidence="7">
    <location>
        <begin position="14"/>
        <end position="34"/>
    </location>
</feature>
<evidence type="ECO:0000256" key="5">
    <source>
        <dbReference type="ARBA" id="ARBA00022989"/>
    </source>
</evidence>
<evidence type="ECO:0000259" key="8">
    <source>
        <dbReference type="Pfam" id="PF02470"/>
    </source>
</evidence>
<keyword evidence="3" id="KW-0997">Cell inner membrane</keyword>
<sequence length="872" mass="94030">MTQIEQPKVVRKKLFSPVWLLPIVALALGAWLGVKSIRESGIDVRIHFPSATGIDVGKTLVRYQGLNVGKVVDVSIDDELKGVNVDLLMDYRAEPLLRANSKFWLVTPKASITGVEGLDALFSGNYIGLLPGDGDFRDHFEAEQEAPPVLPGSDGLVIELSAEKLGSLDVGSPVFYRQIPVGEVVSYRLDPQHKVLLKAYIEKQYATLVRKDSHFWNVSGVQIDASLSGIKVNTASLASLIAGGINFSSPVSSPAAEANQGYKLYASQQEANGGVRFVLTAKDADGIKRGTDVIYRGVTIGEVENVVAESQSVSIHTRLDAPYAELLGSDAKFWREGAEISLNGFKHAGRLVSGDVIQFLPGNGSPLAQYPLANTAPRLERETPIMLTLTAAENPGISSGADIRYRQVSIGKITQVRLADDFSAVLYQAEIFPEFKALLTEGSDFVAEAPLDIKASLEGVEVKSGDLTTLTKGVVSLRHGLNKKALNTAEPIALFASASKADAFYQQGHKIKWTLYSDDAASVTTGSPVYYKKMQVGTVTAVDWQATADRFAVTLAIDSTFAPLLKNNIVFWQNPALAVDASLTGVKLQMAPLNGVLKGSIALAKLDGHKADSQRLYSSESLARSQAQAISLLLPADSSLRTGAAIRYLGTQIGEVTQVVLNADLKHLNAKAYLYGKYAAPFLKRDSQYQLQQAQVTLKGVEHPEALLTGAFIAATPGNASDNSTQFTVPRLTDDYMATDALHLLLSRNTLGSVKNGTGIFFRGIQIGQIIDYQLKDNGDEVLLNASIAPRYRHLLNQSSRFYDLSGIKVDLGLFSGAQIETGSLETILAGGIGVVTELNNQQAAPLNASQTLPVYDKADADWLQWRPQLSE</sequence>
<dbReference type="RefSeq" id="WP_133039112.1">
    <property type="nucleotide sequence ID" value="NZ_SLWF01000014.1"/>
</dbReference>
<evidence type="ECO:0000256" key="1">
    <source>
        <dbReference type="ARBA" id="ARBA00004533"/>
    </source>
</evidence>